<dbReference type="AlphaFoldDB" id="A0A7M7K4C2"/>
<dbReference type="GeneID" id="111249988"/>
<dbReference type="EnsemblMetazoa" id="XM_022804530">
    <property type="protein sequence ID" value="XP_022660265"/>
    <property type="gene ID" value="LOC111249988"/>
</dbReference>
<organism evidence="2 3">
    <name type="scientific">Varroa destructor</name>
    <name type="common">Honeybee mite</name>
    <dbReference type="NCBI Taxonomy" id="109461"/>
    <lineage>
        <taxon>Eukaryota</taxon>
        <taxon>Metazoa</taxon>
        <taxon>Ecdysozoa</taxon>
        <taxon>Arthropoda</taxon>
        <taxon>Chelicerata</taxon>
        <taxon>Arachnida</taxon>
        <taxon>Acari</taxon>
        <taxon>Parasitiformes</taxon>
        <taxon>Mesostigmata</taxon>
        <taxon>Gamasina</taxon>
        <taxon>Dermanyssoidea</taxon>
        <taxon>Varroidae</taxon>
        <taxon>Varroa</taxon>
    </lineage>
</organism>
<dbReference type="Proteomes" id="UP000594260">
    <property type="component" value="Unplaced"/>
</dbReference>
<feature type="region of interest" description="Disordered" evidence="1">
    <location>
        <begin position="736"/>
        <end position="807"/>
    </location>
</feature>
<sequence length="807" mass="87727">MRVYLILPFAGILLFESCYAGYPFYFGAPDPLLTLDSFSYGSFYPDSGLNKFSLIAKGLPLKGLSGDLVTFLPTDGVKDDGSIAKFIKNYDTSKELSFNGKGFKIIPKVNRGMPIIPLKGPEVEDILKGIEVAKGLRLDGPLIKEFQAEKASAELGALLGHQKLPLKVPIVKGIDVGILKPVSNIPRGFPIKEAIGYGASILSFPGHIEGPVTHAIPVHKQVISLPQKHIGLNSEIPDLKGPTIIRNAGLVEIPAPQLHLSEHKFAPLVKKPGLFHGKHVLQQAVKVIEPAPLLLQKEIMPVRQPAILPVHLEHHAYHEPKPLPQFHRVPLHVVPLHHQHDQTVHHEPVHEVPLQQAHPVHAAVHSIPAHRQEHRLHPENGLPQEHELLQKQTLHHAPLLTHPRHQHGSVHQTPIQPAPLHAVPIHAVPEHREPIQAVPVHTAPVHHELAHALPVAHERAHAVSAHHEPGQPVPAHHELAHATPVRHEPAHAVPVHHEPAHVIPAHHEAAHADAVNHEPPHTVPAHHEPAHAVPMHQDPAHVVPIQHELAHVVPVQHEPEPAVPAQHHHHRQQHHRHVQTHPVGAAPVHPHGATHAQAVSTHGVRPAAVQQIQHVQHRIVHAEPVHAAPVVSVHQEAVAHAGPVHGAVPISHEVVHGHSGHAPIGHAHGGIVHQQYFTIHHTQSEKKLVHAPVVTAVPGTKHDAAVDTHPVVPVRGGHGEPAVHAGPVVPVVSHVPPHPAPLDEKETPAASESVEPITPNYGRKKRRFHLKKKSSKAASSAASASASELKPTVMDAVEEKENEQKED</sequence>
<dbReference type="KEGG" id="vde:111249988"/>
<evidence type="ECO:0000256" key="1">
    <source>
        <dbReference type="SAM" id="MobiDB-lite"/>
    </source>
</evidence>
<evidence type="ECO:0000313" key="2">
    <source>
        <dbReference type="EnsemblMetazoa" id="XP_022660265"/>
    </source>
</evidence>
<dbReference type="RefSeq" id="XP_022660265.1">
    <property type="nucleotide sequence ID" value="XM_022804530.1"/>
</dbReference>
<feature type="compositionally biased region" description="Basic and acidic residues" evidence="1">
    <location>
        <begin position="797"/>
        <end position="807"/>
    </location>
</feature>
<feature type="compositionally biased region" description="Basic residues" evidence="1">
    <location>
        <begin position="762"/>
        <end position="775"/>
    </location>
</feature>
<dbReference type="OrthoDB" id="6515638at2759"/>
<dbReference type="InParanoid" id="A0A7M7K4C2"/>
<keyword evidence="3" id="KW-1185">Reference proteome</keyword>
<reference evidence="2" key="1">
    <citation type="submission" date="2021-01" db="UniProtKB">
        <authorList>
            <consortium name="EnsemblMetazoa"/>
        </authorList>
    </citation>
    <scope>IDENTIFICATION</scope>
</reference>
<accession>A0A7M7K4C2</accession>
<protein>
    <submittedName>
        <fullName evidence="2">Uncharacterized protein</fullName>
    </submittedName>
</protein>
<dbReference type="OMA" id="RTFPIVH"/>
<feature type="compositionally biased region" description="Low complexity" evidence="1">
    <location>
        <begin position="776"/>
        <end position="787"/>
    </location>
</feature>
<proteinExistence type="predicted"/>
<evidence type="ECO:0000313" key="3">
    <source>
        <dbReference type="Proteomes" id="UP000594260"/>
    </source>
</evidence>
<name>A0A7M7K4C2_VARDE</name>